<comment type="caution">
    <text evidence="1">The sequence shown here is derived from an EMBL/GenBank/DDBJ whole genome shotgun (WGS) entry which is preliminary data.</text>
</comment>
<dbReference type="Proteomes" id="UP001151079">
    <property type="component" value="Unassembled WGS sequence"/>
</dbReference>
<reference evidence="1" key="1">
    <citation type="submission" date="2022-10" db="EMBL/GenBank/DDBJ databases">
        <title>Two novel species of Flavobacterium.</title>
        <authorList>
            <person name="Liu Q."/>
            <person name="Xin Y.-H."/>
        </authorList>
    </citation>
    <scope>NUCLEOTIDE SEQUENCE</scope>
    <source>
        <strain evidence="1">LS1R49</strain>
    </source>
</reference>
<evidence type="ECO:0000313" key="2">
    <source>
        <dbReference type="Proteomes" id="UP001151079"/>
    </source>
</evidence>
<dbReference type="RefSeq" id="WP_264207610.1">
    <property type="nucleotide sequence ID" value="NZ_JAOZEW010000020.1"/>
</dbReference>
<sequence>MKGIVINQDFDLKIEVKKDASGKITSGLFLDNIDYQRCHLITIAQKGEFKANPTLGFGIENYMRDTVITNNQKFKTELQKELKTDGITADVIVSSDNTHFNIMQKCHYVKNK</sequence>
<keyword evidence="2" id="KW-1185">Reference proteome</keyword>
<proteinExistence type="predicted"/>
<organism evidence="1 2">
    <name type="scientific">Flavobacterium shii</name>
    <dbReference type="NCBI Taxonomy" id="2987687"/>
    <lineage>
        <taxon>Bacteria</taxon>
        <taxon>Pseudomonadati</taxon>
        <taxon>Bacteroidota</taxon>
        <taxon>Flavobacteriia</taxon>
        <taxon>Flavobacteriales</taxon>
        <taxon>Flavobacteriaceae</taxon>
        <taxon>Flavobacterium</taxon>
    </lineage>
</organism>
<dbReference type="EMBL" id="JAOZEW010000020">
    <property type="protein sequence ID" value="MCV9929524.1"/>
    <property type="molecule type" value="Genomic_DNA"/>
</dbReference>
<evidence type="ECO:0000313" key="1">
    <source>
        <dbReference type="EMBL" id="MCV9929524.1"/>
    </source>
</evidence>
<accession>A0A9X2YWU7</accession>
<protein>
    <submittedName>
        <fullName evidence="1">Uncharacterized protein</fullName>
    </submittedName>
</protein>
<name>A0A9X2YWU7_9FLAO</name>
<dbReference type="AlphaFoldDB" id="A0A9X2YWU7"/>
<gene>
    <name evidence="1" type="ORF">OIU83_17820</name>
</gene>